<evidence type="ECO:0000259" key="2">
    <source>
        <dbReference type="Pfam" id="PF08718"/>
    </source>
</evidence>
<evidence type="ECO:0000313" key="4">
    <source>
        <dbReference type="RefSeq" id="XP_022336752.1"/>
    </source>
</evidence>
<accession>A0A8B8E7Y4</accession>
<feature type="domain" description="Glycolipid transfer protein" evidence="2">
    <location>
        <begin position="21"/>
        <end position="163"/>
    </location>
</feature>
<dbReference type="Pfam" id="PF08718">
    <property type="entry name" value="GLTP"/>
    <property type="match status" value="1"/>
</dbReference>
<dbReference type="PANTHER" id="PTHR10219">
    <property type="entry name" value="GLYCOLIPID TRANSFER PROTEIN-RELATED"/>
    <property type="match status" value="1"/>
</dbReference>
<dbReference type="Proteomes" id="UP000694844">
    <property type="component" value="Chromosome 5"/>
</dbReference>
<dbReference type="AlphaFoldDB" id="A0A8B8E7Y4"/>
<dbReference type="GO" id="GO:1902387">
    <property type="term" value="F:ceramide 1-phosphate binding"/>
    <property type="evidence" value="ECO:0007669"/>
    <property type="project" value="TreeGrafter"/>
</dbReference>
<dbReference type="GeneID" id="111133013"/>
<keyword evidence="1" id="KW-0813">Transport</keyword>
<keyword evidence="3" id="KW-1185">Reference proteome</keyword>
<protein>
    <submittedName>
        <fullName evidence="4">Glycolipid transfer protein-like</fullName>
    </submittedName>
</protein>
<name>A0A8B8E7Y4_CRAVI</name>
<evidence type="ECO:0000256" key="1">
    <source>
        <dbReference type="ARBA" id="ARBA00022448"/>
    </source>
</evidence>
<dbReference type="SUPFAM" id="SSF110004">
    <property type="entry name" value="Glycolipid transfer protein, GLTP"/>
    <property type="match status" value="1"/>
</dbReference>
<dbReference type="KEGG" id="cvn:111133013"/>
<gene>
    <name evidence="4" type="primary">LOC111133013</name>
</gene>
<dbReference type="PANTHER" id="PTHR10219:SF25">
    <property type="entry name" value="PLECKSTRIN HOMOLOGY DOMAIN-CONTAINING FAMILY A MEMBER 8"/>
    <property type="match status" value="1"/>
</dbReference>
<dbReference type="OrthoDB" id="205255at2759"/>
<organism evidence="3 4">
    <name type="scientific">Crassostrea virginica</name>
    <name type="common">Eastern oyster</name>
    <dbReference type="NCBI Taxonomy" id="6565"/>
    <lineage>
        <taxon>Eukaryota</taxon>
        <taxon>Metazoa</taxon>
        <taxon>Spiralia</taxon>
        <taxon>Lophotrochozoa</taxon>
        <taxon>Mollusca</taxon>
        <taxon>Bivalvia</taxon>
        <taxon>Autobranchia</taxon>
        <taxon>Pteriomorphia</taxon>
        <taxon>Ostreida</taxon>
        <taxon>Ostreoidea</taxon>
        <taxon>Ostreidae</taxon>
        <taxon>Crassostrea</taxon>
    </lineage>
</organism>
<dbReference type="Gene3D" id="1.10.3520.10">
    <property type="entry name" value="Glycolipid transfer protein"/>
    <property type="match status" value="1"/>
</dbReference>
<dbReference type="InterPro" id="IPR036497">
    <property type="entry name" value="GLTP_sf"/>
</dbReference>
<evidence type="ECO:0000313" key="3">
    <source>
        <dbReference type="Proteomes" id="UP000694844"/>
    </source>
</evidence>
<reference evidence="4" key="1">
    <citation type="submission" date="2025-08" db="UniProtKB">
        <authorList>
            <consortium name="RefSeq"/>
        </authorList>
    </citation>
    <scope>IDENTIFICATION</scope>
    <source>
        <tissue evidence="4">Whole sample</tissue>
    </source>
</reference>
<dbReference type="FunFam" id="1.10.3520.10:FF:000001">
    <property type="entry name" value="Pleckstrin domain-containing family A member 8"/>
    <property type="match status" value="1"/>
</dbReference>
<dbReference type="GO" id="GO:1902388">
    <property type="term" value="F:ceramide 1-phosphate transfer activity"/>
    <property type="evidence" value="ECO:0007669"/>
    <property type="project" value="TreeGrafter"/>
</dbReference>
<proteinExistence type="predicted"/>
<dbReference type="GO" id="GO:0016020">
    <property type="term" value="C:membrane"/>
    <property type="evidence" value="ECO:0007669"/>
    <property type="project" value="TreeGrafter"/>
</dbReference>
<sequence length="207" mass="23572">MTFFSKDNVKHFEVPGDDGKVDTATLLEASRGVVEMVSAFGKAFSPVKSDINGNIEKLQKKYEMNKEAFVTLNAMLEDEFENKSTDLAKIGGLWLMRGLNFLRTFMQLLIKEYREGSKEESMKHIINAAYEATLKKYHGFIVKKVFSGVSSFAPYRKDYLLKMALGKEGQEEQVIKDMEVYMETMSPLIDAMGKLYKEKGLDTDEKV</sequence>
<dbReference type="RefSeq" id="XP_022336752.1">
    <property type="nucleotide sequence ID" value="XM_022481044.1"/>
</dbReference>
<dbReference type="InterPro" id="IPR014830">
    <property type="entry name" value="Glycolipid_transfer_prot_dom"/>
</dbReference>
<dbReference type="GO" id="GO:0005829">
    <property type="term" value="C:cytosol"/>
    <property type="evidence" value="ECO:0007669"/>
    <property type="project" value="TreeGrafter"/>
</dbReference>